<evidence type="ECO:0000313" key="1">
    <source>
        <dbReference type="EMBL" id="OTP74817.1"/>
    </source>
</evidence>
<evidence type="ECO:0000313" key="2">
    <source>
        <dbReference type="Proteomes" id="UP000195221"/>
    </source>
</evidence>
<sequence length="42" mass="4673">MIDPKNNSALLCPACMFVRIEARAGSPWFSSAGMVRIENFEL</sequence>
<dbReference type="AlphaFoldDB" id="A0A242MTV1"/>
<gene>
    <name evidence="1" type="ORF">PAMC26577_14545</name>
</gene>
<accession>A0A242MTV1</accession>
<name>A0A242MTV1_CABSO</name>
<organism evidence="1 2">
    <name type="scientific">Caballeronia sordidicola</name>
    <name type="common">Burkholderia sordidicola</name>
    <dbReference type="NCBI Taxonomy" id="196367"/>
    <lineage>
        <taxon>Bacteria</taxon>
        <taxon>Pseudomonadati</taxon>
        <taxon>Pseudomonadota</taxon>
        <taxon>Betaproteobacteria</taxon>
        <taxon>Burkholderiales</taxon>
        <taxon>Burkholderiaceae</taxon>
        <taxon>Caballeronia</taxon>
    </lineage>
</organism>
<protein>
    <submittedName>
        <fullName evidence="1">Uncharacterized protein</fullName>
    </submittedName>
</protein>
<dbReference type="EMBL" id="NBTZ01000058">
    <property type="protein sequence ID" value="OTP74817.1"/>
    <property type="molecule type" value="Genomic_DNA"/>
</dbReference>
<proteinExistence type="predicted"/>
<comment type="caution">
    <text evidence="1">The sequence shown here is derived from an EMBL/GenBank/DDBJ whole genome shotgun (WGS) entry which is preliminary data.</text>
</comment>
<dbReference type="Proteomes" id="UP000195221">
    <property type="component" value="Unassembled WGS sequence"/>
</dbReference>
<reference evidence="1 2" key="1">
    <citation type="submission" date="2017-03" db="EMBL/GenBank/DDBJ databases">
        <title>Genome analysis of strain PAMC 26577.</title>
        <authorList>
            <person name="Oh H.-M."/>
            <person name="Yang J.-A."/>
        </authorList>
    </citation>
    <scope>NUCLEOTIDE SEQUENCE [LARGE SCALE GENOMIC DNA]</scope>
    <source>
        <strain evidence="1 2">PAMC 26577</strain>
    </source>
</reference>